<name>A0ABP0WD17_9BRYO</name>
<dbReference type="PANTHER" id="PTHR10026">
    <property type="entry name" value="CYCLIN"/>
    <property type="match status" value="1"/>
</dbReference>
<dbReference type="EMBL" id="OZ020110">
    <property type="protein sequence ID" value="CAK9263265.1"/>
    <property type="molecule type" value="Genomic_DNA"/>
</dbReference>
<dbReference type="InterPro" id="IPR013763">
    <property type="entry name" value="Cyclin-like_dom"/>
</dbReference>
<feature type="compositionally biased region" description="Basic and acidic residues" evidence="2">
    <location>
        <begin position="503"/>
        <end position="516"/>
    </location>
</feature>
<feature type="domain" description="Cyclin-like" evidence="3">
    <location>
        <begin position="68"/>
        <end position="170"/>
    </location>
</feature>
<feature type="compositionally biased region" description="Basic and acidic residues" evidence="2">
    <location>
        <begin position="529"/>
        <end position="550"/>
    </location>
</feature>
<dbReference type="Pfam" id="PF00134">
    <property type="entry name" value="Cyclin_N"/>
    <property type="match status" value="1"/>
</dbReference>
<dbReference type="InterPro" id="IPR006671">
    <property type="entry name" value="Cyclin_N"/>
</dbReference>
<dbReference type="Gene3D" id="1.10.472.10">
    <property type="entry name" value="Cyclin-like"/>
    <property type="match status" value="2"/>
</dbReference>
<protein>
    <recommendedName>
        <fullName evidence="3">Cyclin-like domain-containing protein</fullName>
    </recommendedName>
</protein>
<keyword evidence="1" id="KW-0195">Cyclin</keyword>
<dbReference type="CDD" id="cd20587">
    <property type="entry name" value="CYCLIN_AcCycT_rpt1"/>
    <property type="match status" value="1"/>
</dbReference>
<evidence type="ECO:0000313" key="5">
    <source>
        <dbReference type="Proteomes" id="UP001497444"/>
    </source>
</evidence>
<dbReference type="InterPro" id="IPR036915">
    <property type="entry name" value="Cyclin-like_sf"/>
</dbReference>
<dbReference type="CDD" id="cd20588">
    <property type="entry name" value="CYCLIN_AcCycT_rpt2"/>
    <property type="match status" value="1"/>
</dbReference>
<dbReference type="Pfam" id="PF21797">
    <property type="entry name" value="CycT2-like_C"/>
    <property type="match status" value="1"/>
</dbReference>
<evidence type="ECO:0000313" key="4">
    <source>
        <dbReference type="EMBL" id="CAK9263265.1"/>
    </source>
</evidence>
<evidence type="ECO:0000256" key="1">
    <source>
        <dbReference type="RuleBase" id="RU000383"/>
    </source>
</evidence>
<gene>
    <name evidence="4" type="ORF">CSSPJE1EN1_LOCUS8743</name>
</gene>
<feature type="compositionally biased region" description="Basic and acidic residues" evidence="2">
    <location>
        <begin position="568"/>
        <end position="598"/>
    </location>
</feature>
<proteinExistence type="inferred from homology"/>
<comment type="similarity">
    <text evidence="1">Belongs to the cyclin family.</text>
</comment>
<dbReference type="PIRSF" id="PIRSF036580">
    <property type="entry name" value="Cyclin_L"/>
    <property type="match status" value="1"/>
</dbReference>
<sequence>MAEMMQGGDAQLALAAAGPNSMSGKLEEPDHSSANWYFSREEIEKNSPSRKDGIDLKKETYFRKSYCTFLQDLGMRLKVPQVTIATAILFCHRFFLRQSHHKNDRYMVATICMFIAGKVEETPRSLRDVILVSYENRFKKDPAAVHRIKQKDVYEAEKEKVLLGERLVLTTLGFDLNIHHPYKPLVAAIKKFQVAANTLAQVAWNFVNDGLRTSLCLQFKPHHIAAGAIFLAAKFLKVKLPSDGDKVWWQEFDVTPRQLEEVSNQMLELYEQNKSGTGSRLSDPTSSAGPTNRLKGIVAAQTTTDGIPSANGQSHLLPATVTTQSQELGTMSRFVDVHAGQREFTEARSSLEEGEDMAESKAALVETKPSKMITPSKAVPITKVETGDGGTAEVKLETVEESKPTWGSLDEVNTDKVKAAMEKRRRSRGGTVDACPTFDKGDPSDEEELLERELENGVEAAVKAATNTGRLDTNVEILNYKVKPEIGDAKEAVEEGELAMVAEKRPHASSVGRDRVASSPVNQKGHHQSTGDRTREGHRDSRHLGHARDQPHHHHASSHSSYRHSHQHRVDTDSDRRSHAHREHVDPDHRKARHEHGS</sequence>
<evidence type="ECO:0000256" key="2">
    <source>
        <dbReference type="SAM" id="MobiDB-lite"/>
    </source>
</evidence>
<keyword evidence="5" id="KW-1185">Reference proteome</keyword>
<dbReference type="Proteomes" id="UP001497444">
    <property type="component" value="Chromosome 15"/>
</dbReference>
<feature type="domain" description="Cyclin-like" evidence="3">
    <location>
        <begin position="183"/>
        <end position="268"/>
    </location>
</feature>
<dbReference type="SMART" id="SM00385">
    <property type="entry name" value="CYCLIN"/>
    <property type="match status" value="2"/>
</dbReference>
<organism evidence="4 5">
    <name type="scientific">Sphagnum jensenii</name>
    <dbReference type="NCBI Taxonomy" id="128206"/>
    <lineage>
        <taxon>Eukaryota</taxon>
        <taxon>Viridiplantae</taxon>
        <taxon>Streptophyta</taxon>
        <taxon>Embryophyta</taxon>
        <taxon>Bryophyta</taxon>
        <taxon>Sphagnophytina</taxon>
        <taxon>Sphagnopsida</taxon>
        <taxon>Sphagnales</taxon>
        <taxon>Sphagnaceae</taxon>
        <taxon>Sphagnum</taxon>
    </lineage>
</organism>
<dbReference type="SUPFAM" id="SSF47954">
    <property type="entry name" value="Cyclin-like"/>
    <property type="match status" value="2"/>
</dbReference>
<feature type="compositionally biased region" description="Basic residues" evidence="2">
    <location>
        <begin position="551"/>
        <end position="567"/>
    </location>
</feature>
<dbReference type="InterPro" id="IPR043198">
    <property type="entry name" value="Cyclin/Ssn8"/>
</dbReference>
<feature type="region of interest" description="Disordered" evidence="2">
    <location>
        <begin position="273"/>
        <end position="292"/>
    </location>
</feature>
<reference evidence="4" key="1">
    <citation type="submission" date="2024-02" db="EMBL/GenBank/DDBJ databases">
        <authorList>
            <consortium name="ELIXIR-Norway"/>
            <consortium name="Elixir Norway"/>
        </authorList>
    </citation>
    <scope>NUCLEOTIDE SEQUENCE</scope>
</reference>
<evidence type="ECO:0000259" key="3">
    <source>
        <dbReference type="SMART" id="SM00385"/>
    </source>
</evidence>
<feature type="region of interest" description="Disordered" evidence="2">
    <location>
        <begin position="503"/>
        <end position="598"/>
    </location>
</feature>
<accession>A0ABP0WD17</accession>
<feature type="compositionally biased region" description="Polar residues" evidence="2">
    <location>
        <begin position="273"/>
        <end position="290"/>
    </location>
</feature>